<accession>H3NKI9</accession>
<dbReference type="CDD" id="cd02573">
    <property type="entry name" value="PseudoU_synth_EcTruB"/>
    <property type="match status" value="1"/>
</dbReference>
<dbReference type="STRING" id="883113.HMPREF9708_01378"/>
<organism evidence="8 9">
    <name type="scientific">Facklamia languida CCUG 37842</name>
    <dbReference type="NCBI Taxonomy" id="883113"/>
    <lineage>
        <taxon>Bacteria</taxon>
        <taxon>Bacillati</taxon>
        <taxon>Bacillota</taxon>
        <taxon>Bacilli</taxon>
        <taxon>Lactobacillales</taxon>
        <taxon>Aerococcaceae</taxon>
        <taxon>Facklamia</taxon>
    </lineage>
</organism>
<evidence type="ECO:0000313" key="8">
    <source>
        <dbReference type="EMBL" id="EHR36372.1"/>
    </source>
</evidence>
<dbReference type="eggNOG" id="COG0130">
    <property type="taxonomic scope" value="Bacteria"/>
</dbReference>
<evidence type="ECO:0000256" key="1">
    <source>
        <dbReference type="ARBA" id="ARBA00000385"/>
    </source>
</evidence>
<keyword evidence="9" id="KW-1185">Reference proteome</keyword>
<proteinExistence type="inferred from homology"/>
<dbReference type="InterPro" id="IPR032819">
    <property type="entry name" value="TruB_C"/>
</dbReference>
<dbReference type="EMBL" id="AGEG01000015">
    <property type="protein sequence ID" value="EHR36372.1"/>
    <property type="molecule type" value="Genomic_DNA"/>
</dbReference>
<dbReference type="NCBIfam" id="TIGR00431">
    <property type="entry name" value="TruB"/>
    <property type="match status" value="1"/>
</dbReference>
<dbReference type="InterPro" id="IPR002501">
    <property type="entry name" value="PsdUridine_synth_N"/>
</dbReference>
<dbReference type="InterPro" id="IPR014780">
    <property type="entry name" value="tRNA_psdUridine_synth_TruB"/>
</dbReference>
<name>H3NKI9_9LACT</name>
<keyword evidence="4 5" id="KW-0413">Isomerase</keyword>
<evidence type="ECO:0000256" key="5">
    <source>
        <dbReference type="HAMAP-Rule" id="MF_01080"/>
    </source>
</evidence>
<dbReference type="Gene3D" id="3.30.2350.10">
    <property type="entry name" value="Pseudouridine synthase"/>
    <property type="match status" value="1"/>
</dbReference>
<dbReference type="SUPFAM" id="SSF55120">
    <property type="entry name" value="Pseudouridine synthase"/>
    <property type="match status" value="1"/>
</dbReference>
<gene>
    <name evidence="5" type="primary">truB</name>
    <name evidence="8" type="ORF">HMPREF9708_01378</name>
</gene>
<dbReference type="PANTHER" id="PTHR13767">
    <property type="entry name" value="TRNA-PSEUDOURIDINE SYNTHASE"/>
    <property type="match status" value="1"/>
</dbReference>
<dbReference type="PANTHER" id="PTHR13767:SF2">
    <property type="entry name" value="PSEUDOURIDYLATE SYNTHASE TRUB1"/>
    <property type="match status" value="1"/>
</dbReference>
<comment type="function">
    <text evidence="5">Responsible for synthesis of pseudouridine from uracil-55 in the psi GC loop of transfer RNAs.</text>
</comment>
<dbReference type="GO" id="GO:0031119">
    <property type="term" value="P:tRNA pseudouridine synthesis"/>
    <property type="evidence" value="ECO:0007669"/>
    <property type="project" value="UniProtKB-UniRule"/>
</dbReference>
<dbReference type="GO" id="GO:0160148">
    <property type="term" value="F:tRNA pseudouridine(55) synthase activity"/>
    <property type="evidence" value="ECO:0007669"/>
    <property type="project" value="UniProtKB-EC"/>
</dbReference>
<dbReference type="InterPro" id="IPR020103">
    <property type="entry name" value="PsdUridine_synth_cat_dom_sf"/>
</dbReference>
<dbReference type="GO" id="GO:1990481">
    <property type="term" value="P:mRNA pseudouridine synthesis"/>
    <property type="evidence" value="ECO:0007669"/>
    <property type="project" value="TreeGrafter"/>
</dbReference>
<evidence type="ECO:0000259" key="7">
    <source>
        <dbReference type="Pfam" id="PF16198"/>
    </source>
</evidence>
<dbReference type="RefSeq" id="WP_006309590.1">
    <property type="nucleotide sequence ID" value="NZ_JH601133.1"/>
</dbReference>
<keyword evidence="3 5" id="KW-0819">tRNA processing</keyword>
<evidence type="ECO:0000256" key="2">
    <source>
        <dbReference type="ARBA" id="ARBA00005642"/>
    </source>
</evidence>
<dbReference type="EC" id="5.4.99.25" evidence="5"/>
<dbReference type="HAMAP" id="MF_01080">
    <property type="entry name" value="TruB_bact"/>
    <property type="match status" value="1"/>
</dbReference>
<evidence type="ECO:0000256" key="3">
    <source>
        <dbReference type="ARBA" id="ARBA00022694"/>
    </source>
</evidence>
<dbReference type="Pfam" id="PF01509">
    <property type="entry name" value="TruB_N"/>
    <property type="match status" value="1"/>
</dbReference>
<dbReference type="Pfam" id="PF16198">
    <property type="entry name" value="TruB_C_2"/>
    <property type="match status" value="1"/>
</dbReference>
<dbReference type="PATRIC" id="fig|883113.3.peg.1374"/>
<comment type="similarity">
    <text evidence="2 5">Belongs to the pseudouridine synthase TruB family. Type 1 subfamily.</text>
</comment>
<evidence type="ECO:0000313" key="9">
    <source>
        <dbReference type="Proteomes" id="UP000006190"/>
    </source>
</evidence>
<evidence type="ECO:0000256" key="4">
    <source>
        <dbReference type="ARBA" id="ARBA00023235"/>
    </source>
</evidence>
<evidence type="ECO:0000259" key="6">
    <source>
        <dbReference type="Pfam" id="PF01509"/>
    </source>
</evidence>
<feature type="active site" description="Nucleophile" evidence="5">
    <location>
        <position position="39"/>
    </location>
</feature>
<sequence length="307" mass="34581">MYHGIVPIWKEEGMTSHDVVFQMRKILKMKKIGHTGTLDPGVAGVLLVCLGQATRLVEFLMDGDKIYQGQICLGQARDTEDRFGQVIEEVRLDQPVPMDQIDQAMARLEGEQIQIPPYYSAVKVKGKRLYEYARAGIEVERPQRQVRIDQFERTSDPVFVADKGLQYWDFYVVCGKGTYVRTLAVDCGQALGYPAHMSQLTRLATGGFNQDQAVTLDQLRQLAADQALDQAIYPIERAVQDFHRIDLIGDQVKSVVHGAVVDQDFFQAPIHSATCLFDQGRLLAIYGPHPSKEGKLKPLKMFPREEA</sequence>
<dbReference type="AlphaFoldDB" id="H3NKI9"/>
<feature type="domain" description="tRNA pseudouridylate synthase B C-terminal" evidence="7">
    <location>
        <begin position="181"/>
        <end position="240"/>
    </location>
</feature>
<comment type="caution">
    <text evidence="8">The sequence shown here is derived from an EMBL/GenBank/DDBJ whole genome shotgun (WGS) entry which is preliminary data.</text>
</comment>
<comment type="catalytic activity">
    <reaction evidence="1 5">
        <text>uridine(55) in tRNA = pseudouridine(55) in tRNA</text>
        <dbReference type="Rhea" id="RHEA:42532"/>
        <dbReference type="Rhea" id="RHEA-COMP:10101"/>
        <dbReference type="Rhea" id="RHEA-COMP:10102"/>
        <dbReference type="ChEBI" id="CHEBI:65314"/>
        <dbReference type="ChEBI" id="CHEBI:65315"/>
        <dbReference type="EC" id="5.4.99.25"/>
    </reaction>
</comment>
<dbReference type="HOGENOM" id="CLU_032087_0_1_9"/>
<dbReference type="GO" id="GO:0003723">
    <property type="term" value="F:RNA binding"/>
    <property type="evidence" value="ECO:0007669"/>
    <property type="project" value="InterPro"/>
</dbReference>
<protein>
    <recommendedName>
        <fullName evidence="5">tRNA pseudouridine synthase B</fullName>
        <ecNumber evidence="5">5.4.99.25</ecNumber>
    </recommendedName>
    <alternativeName>
        <fullName evidence="5">tRNA pseudouridine(55) synthase</fullName>
        <shortName evidence="5">Psi55 synthase</shortName>
    </alternativeName>
    <alternativeName>
        <fullName evidence="5">tRNA pseudouridylate synthase</fullName>
    </alternativeName>
    <alternativeName>
        <fullName evidence="5">tRNA-uridine isomerase</fullName>
    </alternativeName>
</protein>
<dbReference type="FunFam" id="3.30.2350.10:FF:000011">
    <property type="entry name" value="tRNA pseudouridine synthase B"/>
    <property type="match status" value="1"/>
</dbReference>
<feature type="domain" description="Pseudouridine synthase II N-terminal" evidence="6">
    <location>
        <begin position="24"/>
        <end position="180"/>
    </location>
</feature>
<reference evidence="8 9" key="1">
    <citation type="submission" date="2012-01" db="EMBL/GenBank/DDBJ databases">
        <title>The Genome Sequence of Facklamia languida CCUG 37842.</title>
        <authorList>
            <consortium name="The Broad Institute Genome Sequencing Platform"/>
            <person name="Earl A."/>
            <person name="Ward D."/>
            <person name="Feldgarden M."/>
            <person name="Gevers D."/>
            <person name="Huys G."/>
            <person name="Young S.K."/>
            <person name="Zeng Q."/>
            <person name="Gargeya S."/>
            <person name="Fitzgerald M."/>
            <person name="Haas B."/>
            <person name="Abouelleil A."/>
            <person name="Alvarado L."/>
            <person name="Arachchi H.M."/>
            <person name="Berlin A."/>
            <person name="Chapman S.B."/>
            <person name="Gearin G."/>
            <person name="Goldberg J."/>
            <person name="Griggs A."/>
            <person name="Gujja S."/>
            <person name="Hansen M."/>
            <person name="Heiman D."/>
            <person name="Howarth C."/>
            <person name="Larimer J."/>
            <person name="Lui A."/>
            <person name="MacDonald P.J.P."/>
            <person name="McCowen C."/>
            <person name="Montmayeur A."/>
            <person name="Murphy C."/>
            <person name="Neiman D."/>
            <person name="Pearson M."/>
            <person name="Priest M."/>
            <person name="Roberts A."/>
            <person name="Saif S."/>
            <person name="Shea T."/>
            <person name="Sisk P."/>
            <person name="Stolte C."/>
            <person name="Sykes S."/>
            <person name="Wortman J."/>
            <person name="Nusbaum C."/>
            <person name="Birren B."/>
        </authorList>
    </citation>
    <scope>NUCLEOTIDE SEQUENCE [LARGE SCALE GENOMIC DNA]</scope>
    <source>
        <strain evidence="8 9">CCUG 37842</strain>
    </source>
</reference>
<dbReference type="OrthoDB" id="9802309at2"/>
<dbReference type="Proteomes" id="UP000006190">
    <property type="component" value="Unassembled WGS sequence"/>
</dbReference>